<name>A0A9D2HXU3_9BACE</name>
<dbReference type="Proteomes" id="UP000823862">
    <property type="component" value="Unassembled WGS sequence"/>
</dbReference>
<evidence type="ECO:0000313" key="1">
    <source>
        <dbReference type="EMBL" id="HJA86940.1"/>
    </source>
</evidence>
<sequence>AFCFLNDFPQIYNLPMAFVKREIDSVPQNAGYSWLERIVVDYPSMCVEIYAYRLHAFTAFQTLVV</sequence>
<dbReference type="AlphaFoldDB" id="A0A9D2HXU3"/>
<evidence type="ECO:0000313" key="2">
    <source>
        <dbReference type="Proteomes" id="UP000823862"/>
    </source>
</evidence>
<gene>
    <name evidence="1" type="ORF">H9950_12275</name>
</gene>
<feature type="non-terminal residue" evidence="1">
    <location>
        <position position="1"/>
    </location>
</feature>
<protein>
    <submittedName>
        <fullName evidence="1">Uncharacterized protein</fullName>
    </submittedName>
</protein>
<reference evidence="1" key="1">
    <citation type="journal article" date="2021" name="PeerJ">
        <title>Extensive microbial diversity within the chicken gut microbiome revealed by metagenomics and culture.</title>
        <authorList>
            <person name="Gilroy R."/>
            <person name="Ravi A."/>
            <person name="Getino M."/>
            <person name="Pursley I."/>
            <person name="Horton D.L."/>
            <person name="Alikhan N.F."/>
            <person name="Baker D."/>
            <person name="Gharbi K."/>
            <person name="Hall N."/>
            <person name="Watson M."/>
            <person name="Adriaenssens E.M."/>
            <person name="Foster-Nyarko E."/>
            <person name="Jarju S."/>
            <person name="Secka A."/>
            <person name="Antonio M."/>
            <person name="Oren A."/>
            <person name="Chaudhuri R.R."/>
            <person name="La Ragione R."/>
            <person name="Hildebrand F."/>
            <person name="Pallen M.J."/>
        </authorList>
    </citation>
    <scope>NUCLEOTIDE SEQUENCE</scope>
    <source>
        <strain evidence="1">ChiHjej12B11-9795</strain>
    </source>
</reference>
<reference evidence="1" key="2">
    <citation type="submission" date="2021-04" db="EMBL/GenBank/DDBJ databases">
        <authorList>
            <person name="Gilroy R."/>
        </authorList>
    </citation>
    <scope>NUCLEOTIDE SEQUENCE</scope>
    <source>
        <strain evidence="1">ChiHjej12B11-9795</strain>
    </source>
</reference>
<organism evidence="1 2">
    <name type="scientific">Candidatus Bacteroides avicola</name>
    <dbReference type="NCBI Taxonomy" id="2838468"/>
    <lineage>
        <taxon>Bacteria</taxon>
        <taxon>Pseudomonadati</taxon>
        <taxon>Bacteroidota</taxon>
        <taxon>Bacteroidia</taxon>
        <taxon>Bacteroidales</taxon>
        <taxon>Bacteroidaceae</taxon>
        <taxon>Bacteroides</taxon>
    </lineage>
</organism>
<accession>A0A9D2HXU3</accession>
<comment type="caution">
    <text evidence="1">The sequence shown here is derived from an EMBL/GenBank/DDBJ whole genome shotgun (WGS) entry which is preliminary data.</text>
</comment>
<proteinExistence type="predicted"/>
<dbReference type="EMBL" id="DWZI01000064">
    <property type="protein sequence ID" value="HJA86940.1"/>
    <property type="molecule type" value="Genomic_DNA"/>
</dbReference>